<evidence type="ECO:0000313" key="3">
    <source>
        <dbReference type="Proteomes" id="UP000655420"/>
    </source>
</evidence>
<evidence type="ECO:0000313" key="2">
    <source>
        <dbReference type="EMBL" id="MBK0400816.1"/>
    </source>
</evidence>
<dbReference type="InterPro" id="IPR003115">
    <property type="entry name" value="ParB_N"/>
</dbReference>
<dbReference type="AlphaFoldDB" id="A0A8J7SGD9"/>
<dbReference type="Proteomes" id="UP000655420">
    <property type="component" value="Unassembled WGS sequence"/>
</dbReference>
<proteinExistence type="predicted"/>
<comment type="caution">
    <text evidence="2">The sequence shown here is derived from an EMBL/GenBank/DDBJ whole genome shotgun (WGS) entry which is preliminary data.</text>
</comment>
<dbReference type="EMBL" id="JAEHHL010000010">
    <property type="protein sequence ID" value="MBK0400816.1"/>
    <property type="molecule type" value="Genomic_DNA"/>
</dbReference>
<accession>A0A8J7SGD9</accession>
<keyword evidence="3" id="KW-1185">Reference proteome</keyword>
<evidence type="ECO:0000259" key="1">
    <source>
        <dbReference type="Pfam" id="PF02195"/>
    </source>
</evidence>
<gene>
    <name evidence="2" type="ORF">H0I76_16570</name>
</gene>
<dbReference type="Gene3D" id="3.90.1530.10">
    <property type="entry name" value="Conserved hypothetical protein from pyrococcus furiosus pfu- 392566-001, ParB domain"/>
    <property type="match status" value="1"/>
</dbReference>
<dbReference type="SUPFAM" id="SSF110849">
    <property type="entry name" value="ParB/Sulfiredoxin"/>
    <property type="match status" value="1"/>
</dbReference>
<name>A0A8J7SGD9_9RHOB</name>
<protein>
    <submittedName>
        <fullName evidence="2">ParB N-terminal domain-containing protein</fullName>
    </submittedName>
</protein>
<dbReference type="RefSeq" id="WP_200612359.1">
    <property type="nucleotide sequence ID" value="NZ_JAEHHL010000010.1"/>
</dbReference>
<reference evidence="2" key="1">
    <citation type="submission" date="2020-12" db="EMBL/GenBank/DDBJ databases">
        <title>Bacterial taxonomy.</title>
        <authorList>
            <person name="Pan X."/>
        </authorList>
    </citation>
    <scope>NUCLEOTIDE SEQUENCE</scope>
    <source>
        <strain evidence="2">M0105</strain>
    </source>
</reference>
<sequence length="86" mass="9705">MMEQHRLPIARIHVPVKRARTLDPARVAALAEDILEHGQKTPIRCRVDSKAGEESYVLLEGYHRLEALKALGEDTVVSYLAQARVF</sequence>
<organism evidence="2 3">
    <name type="scientific">Thermohalobaculum xanthum</name>
    <dbReference type="NCBI Taxonomy" id="2753746"/>
    <lineage>
        <taxon>Bacteria</taxon>
        <taxon>Pseudomonadati</taxon>
        <taxon>Pseudomonadota</taxon>
        <taxon>Alphaproteobacteria</taxon>
        <taxon>Rhodobacterales</taxon>
        <taxon>Paracoccaceae</taxon>
        <taxon>Thermohalobaculum</taxon>
    </lineage>
</organism>
<dbReference type="Pfam" id="PF02195">
    <property type="entry name" value="ParB_N"/>
    <property type="match status" value="1"/>
</dbReference>
<feature type="domain" description="ParB-like N-terminal" evidence="1">
    <location>
        <begin position="5"/>
        <end position="78"/>
    </location>
</feature>
<dbReference type="InterPro" id="IPR036086">
    <property type="entry name" value="ParB/Sulfiredoxin_sf"/>
</dbReference>